<evidence type="ECO:0000259" key="7">
    <source>
        <dbReference type="PROSITE" id="PS50049"/>
    </source>
</evidence>
<comment type="similarity">
    <text evidence="2">Belongs to the tumor necrosis factor family.</text>
</comment>
<feature type="transmembrane region" description="Helical" evidence="6">
    <location>
        <begin position="76"/>
        <end position="100"/>
    </location>
</feature>
<proteinExistence type="inferred from homology"/>
<dbReference type="GO" id="GO:0006955">
    <property type="term" value="P:immune response"/>
    <property type="evidence" value="ECO:0007669"/>
    <property type="project" value="InterPro"/>
</dbReference>
<dbReference type="InterPro" id="IPR008983">
    <property type="entry name" value="Tumour_necrosis_fac-like_dom"/>
</dbReference>
<dbReference type="RefSeq" id="XP_013397558.1">
    <property type="nucleotide sequence ID" value="XM_013542104.1"/>
</dbReference>
<feature type="region of interest" description="Disordered" evidence="5">
    <location>
        <begin position="1"/>
        <end position="63"/>
    </location>
</feature>
<organism evidence="8 9">
    <name type="scientific">Lingula anatina</name>
    <name type="common">Brachiopod</name>
    <name type="synonym">Lingula unguis</name>
    <dbReference type="NCBI Taxonomy" id="7574"/>
    <lineage>
        <taxon>Eukaryota</taxon>
        <taxon>Metazoa</taxon>
        <taxon>Spiralia</taxon>
        <taxon>Lophotrochozoa</taxon>
        <taxon>Brachiopoda</taxon>
        <taxon>Linguliformea</taxon>
        <taxon>Lingulata</taxon>
        <taxon>Lingulida</taxon>
        <taxon>Linguloidea</taxon>
        <taxon>Lingulidae</taxon>
        <taxon>Lingula</taxon>
    </lineage>
</organism>
<name>A0A1S3IHF9_LINAN</name>
<feature type="domain" description="THD" evidence="7">
    <location>
        <begin position="199"/>
        <end position="359"/>
    </location>
</feature>
<evidence type="ECO:0000313" key="8">
    <source>
        <dbReference type="Proteomes" id="UP000085678"/>
    </source>
</evidence>
<accession>A0A1S3IHF9</accession>
<dbReference type="GO" id="GO:0005615">
    <property type="term" value="C:extracellular space"/>
    <property type="evidence" value="ECO:0007669"/>
    <property type="project" value="UniProtKB-KW"/>
</dbReference>
<dbReference type="InterPro" id="IPR006052">
    <property type="entry name" value="TNF_dom"/>
</dbReference>
<dbReference type="OrthoDB" id="5980568at2759"/>
<keyword evidence="8" id="KW-1185">Reference proteome</keyword>
<protein>
    <submittedName>
        <fullName evidence="9">Tumor necrosis factor ligand superfamily member 10</fullName>
    </submittedName>
</protein>
<evidence type="ECO:0000256" key="4">
    <source>
        <dbReference type="ARBA" id="ARBA00023136"/>
    </source>
</evidence>
<sequence length="359" mass="39831">MQKTPSGRRPEVNVTVDGVSFAVPNSRGQRRNDSVSTQDSDSSLISSASSSDSADARKDYEAQTPNDRQVKKIGKVAFTSIIIAVVVTVANVGVVAFVIMSENSVASDIENFRDVMASIGQFCLPCTDVMLTSPEENAIIAEFRKQVTPEGVAECCAKDKTQFNMLLQRYVERKLRLIRSEGTLHTHPNGTSPMTSDKPSAHLLYRGGNSTPRGFRGQDGMYTITNWAKGSLGYLSGVDFHSHSGSFVIKEEGRYFIYSQALFLFTYQPSDVTSAQNPRGETVVHSIYRNNIRRAAEEEMMTGRKSNCWSTEKTFEVKSNYLGGVIYLRAGDEVYVKVSDLTKVKINDFKSTYFGLYML</sequence>
<dbReference type="PANTHER" id="PTHR11471:SF13">
    <property type="entry name" value="TNF FAMILY PROFILE DOMAIN-CONTAINING PROTEIN"/>
    <property type="match status" value="1"/>
</dbReference>
<dbReference type="SUPFAM" id="SSF49842">
    <property type="entry name" value="TNF-like"/>
    <property type="match status" value="1"/>
</dbReference>
<evidence type="ECO:0000256" key="1">
    <source>
        <dbReference type="ARBA" id="ARBA00004370"/>
    </source>
</evidence>
<dbReference type="Gene3D" id="2.60.120.40">
    <property type="match status" value="1"/>
</dbReference>
<reference evidence="9" key="2">
    <citation type="submission" date="2025-08" db="UniProtKB">
        <authorList>
            <consortium name="RefSeq"/>
        </authorList>
    </citation>
    <scope>IDENTIFICATION</scope>
</reference>
<dbReference type="AlphaFoldDB" id="A0A1S3IHF9"/>
<dbReference type="CDD" id="cd00184">
    <property type="entry name" value="TNF"/>
    <property type="match status" value="1"/>
</dbReference>
<feature type="compositionally biased region" description="Low complexity" evidence="5">
    <location>
        <begin position="34"/>
        <end position="53"/>
    </location>
</feature>
<dbReference type="GeneID" id="106164251"/>
<keyword evidence="4 6" id="KW-0472">Membrane</keyword>
<comment type="subcellular location">
    <subcellularLocation>
        <location evidence="1">Membrane</location>
    </subcellularLocation>
</comment>
<dbReference type="InParanoid" id="A0A1S3IHF9"/>
<dbReference type="GO" id="GO:0016020">
    <property type="term" value="C:membrane"/>
    <property type="evidence" value="ECO:0007669"/>
    <property type="project" value="UniProtKB-SubCell"/>
</dbReference>
<evidence type="ECO:0000256" key="2">
    <source>
        <dbReference type="ARBA" id="ARBA00008670"/>
    </source>
</evidence>
<evidence type="ECO:0000256" key="6">
    <source>
        <dbReference type="SAM" id="Phobius"/>
    </source>
</evidence>
<evidence type="ECO:0000313" key="9">
    <source>
        <dbReference type="RefSeq" id="XP_013397558.1"/>
    </source>
</evidence>
<keyword evidence="6" id="KW-0812">Transmembrane</keyword>
<dbReference type="Proteomes" id="UP000085678">
    <property type="component" value="Unplaced"/>
</dbReference>
<dbReference type="PROSITE" id="PS50049">
    <property type="entry name" value="THD_2"/>
    <property type="match status" value="1"/>
</dbReference>
<dbReference type="GO" id="GO:0005164">
    <property type="term" value="F:tumor necrosis factor receptor binding"/>
    <property type="evidence" value="ECO:0007669"/>
    <property type="project" value="InterPro"/>
</dbReference>
<reference evidence="9" key="1">
    <citation type="journal article" date="2015" name="Nat. Commun.">
        <title>The Lingula genome provides insights into brachiopod evolution and the origin of phosphate biomineralization.</title>
        <authorList>
            <person name="Luo Y.J."/>
            <person name="Takeuchi T."/>
            <person name="Koyanagi R."/>
            <person name="Yamada L."/>
            <person name="Kanda M."/>
            <person name="Khalturina M."/>
            <person name="Fujie M."/>
            <person name="Yamasaki S.I."/>
            <person name="Endo K."/>
            <person name="Satoh N."/>
        </authorList>
    </citation>
    <scope>NUCLEOTIDE SEQUENCE</scope>
</reference>
<keyword evidence="6" id="KW-1133">Transmembrane helix</keyword>
<dbReference type="SMART" id="SM00207">
    <property type="entry name" value="TNF"/>
    <property type="match status" value="1"/>
</dbReference>
<keyword evidence="3" id="KW-0202">Cytokine</keyword>
<evidence type="ECO:0000256" key="3">
    <source>
        <dbReference type="ARBA" id="ARBA00022514"/>
    </source>
</evidence>
<dbReference type="PANTHER" id="PTHR11471">
    <property type="entry name" value="TUMOR NECROSIS FACTOR FAMILY MEMBER"/>
    <property type="match status" value="1"/>
</dbReference>
<gene>
    <name evidence="9" type="primary">LOC106164251</name>
</gene>
<dbReference type="GO" id="GO:0005125">
    <property type="term" value="F:cytokine activity"/>
    <property type="evidence" value="ECO:0007669"/>
    <property type="project" value="UniProtKB-KW"/>
</dbReference>
<dbReference type="Pfam" id="PF00229">
    <property type="entry name" value="TNF"/>
    <property type="match status" value="1"/>
</dbReference>
<evidence type="ECO:0000256" key="5">
    <source>
        <dbReference type="SAM" id="MobiDB-lite"/>
    </source>
</evidence>
<dbReference type="KEGG" id="lak:106164251"/>